<comment type="similarity">
    <text evidence="1">Belongs to the ROK (NagC/XylR) family.</text>
</comment>
<name>A0ABU7XLD2_9FLAO</name>
<proteinExistence type="inferred from homology"/>
<dbReference type="PANTHER" id="PTHR18964">
    <property type="entry name" value="ROK (REPRESSOR, ORF, KINASE) FAMILY"/>
    <property type="match status" value="1"/>
</dbReference>
<keyword evidence="3" id="KW-1185">Reference proteome</keyword>
<protein>
    <submittedName>
        <fullName evidence="2">ROK family protein</fullName>
    </submittedName>
</protein>
<dbReference type="CDD" id="cd23763">
    <property type="entry name" value="ASKHA_ATPase_ROK"/>
    <property type="match status" value="1"/>
</dbReference>
<evidence type="ECO:0000313" key="3">
    <source>
        <dbReference type="Proteomes" id="UP001337305"/>
    </source>
</evidence>
<dbReference type="RefSeq" id="WP_303308523.1">
    <property type="nucleotide sequence ID" value="NZ_JAODOP010000001.1"/>
</dbReference>
<dbReference type="InterPro" id="IPR000600">
    <property type="entry name" value="ROK"/>
</dbReference>
<dbReference type="SUPFAM" id="SSF53067">
    <property type="entry name" value="Actin-like ATPase domain"/>
    <property type="match status" value="1"/>
</dbReference>
<accession>A0ABU7XLD2</accession>
<dbReference type="InterPro" id="IPR043129">
    <property type="entry name" value="ATPase_NBD"/>
</dbReference>
<comment type="caution">
    <text evidence="2">The sequence shown here is derived from an EMBL/GenBank/DDBJ whole genome shotgun (WGS) entry which is preliminary data.</text>
</comment>
<sequence>MIKYNDAKLISIDLGGTKVNVGLIEDAKIIRKTSAKVPSIHNDEWCVINLIIDLIKEVARDSTIEGIYIGVPSIVDKKLGIVHEVQNIPAWNEVHLVSILKNEFNQVPVLMDNDANCFTVGEYFFGLGKGCKSIVGITLGTGLGAGIISENHLINGTNGGAGEFGMIPYKDGIIEDYCSGKFFKKHNSSGEILMQKATQGDQKALALFEKFGHHLGSAIKIIMYTVNPEKVIIGGAIAKSAIFFDKALKKSISNFAYKKVLNNFKVEYSTNSDIALLGATSLGYESCSKPI</sequence>
<dbReference type="Pfam" id="PF00480">
    <property type="entry name" value="ROK"/>
    <property type="match status" value="1"/>
</dbReference>
<evidence type="ECO:0000313" key="2">
    <source>
        <dbReference type="EMBL" id="MEF3831513.1"/>
    </source>
</evidence>
<reference evidence="2 3" key="1">
    <citation type="submission" date="2022-09" db="EMBL/GenBank/DDBJ databases">
        <title>Genome sequencing of Flavivirga sp. MEBiC05379.</title>
        <authorList>
            <person name="Oh H.-M."/>
            <person name="Kwon K.K."/>
            <person name="Park M.J."/>
            <person name="Yang S.-H."/>
        </authorList>
    </citation>
    <scope>NUCLEOTIDE SEQUENCE [LARGE SCALE GENOMIC DNA]</scope>
    <source>
        <strain evidence="2 3">MEBiC05379</strain>
    </source>
</reference>
<dbReference type="Proteomes" id="UP001337305">
    <property type="component" value="Unassembled WGS sequence"/>
</dbReference>
<dbReference type="EMBL" id="JAODOP010000001">
    <property type="protein sequence ID" value="MEF3831513.1"/>
    <property type="molecule type" value="Genomic_DNA"/>
</dbReference>
<dbReference type="PANTHER" id="PTHR18964:SF149">
    <property type="entry name" value="BIFUNCTIONAL UDP-N-ACETYLGLUCOSAMINE 2-EPIMERASE_N-ACETYLMANNOSAMINE KINASE"/>
    <property type="match status" value="1"/>
</dbReference>
<organism evidence="2 3">
    <name type="scientific">Flavivirga spongiicola</name>
    <dbReference type="NCBI Taxonomy" id="421621"/>
    <lineage>
        <taxon>Bacteria</taxon>
        <taxon>Pseudomonadati</taxon>
        <taxon>Bacteroidota</taxon>
        <taxon>Flavobacteriia</taxon>
        <taxon>Flavobacteriales</taxon>
        <taxon>Flavobacteriaceae</taxon>
        <taxon>Flavivirga</taxon>
    </lineage>
</organism>
<evidence type="ECO:0000256" key="1">
    <source>
        <dbReference type="ARBA" id="ARBA00006479"/>
    </source>
</evidence>
<dbReference type="Gene3D" id="3.30.420.40">
    <property type="match status" value="2"/>
</dbReference>
<gene>
    <name evidence="2" type="ORF">N1F79_00085</name>
</gene>